<dbReference type="InterPro" id="IPR032710">
    <property type="entry name" value="NTF2-like_dom_sf"/>
</dbReference>
<organism evidence="2 3">
    <name type="scientific">Candidatus Fischerbacteria bacterium RBG_13_37_8</name>
    <dbReference type="NCBI Taxonomy" id="1817863"/>
    <lineage>
        <taxon>Bacteria</taxon>
        <taxon>Candidatus Fischeribacteriota</taxon>
    </lineage>
</organism>
<evidence type="ECO:0000313" key="3">
    <source>
        <dbReference type="Proteomes" id="UP000178943"/>
    </source>
</evidence>
<dbReference type="STRING" id="1817863.A2Y62_16950"/>
<dbReference type="SUPFAM" id="SSF54427">
    <property type="entry name" value="NTF2-like"/>
    <property type="match status" value="1"/>
</dbReference>
<accession>A0A1F5VEB3</accession>
<gene>
    <name evidence="2" type="ORF">A2Y62_16950</name>
</gene>
<dbReference type="Proteomes" id="UP000178943">
    <property type="component" value="Unassembled WGS sequence"/>
</dbReference>
<dbReference type="CDD" id="cd00531">
    <property type="entry name" value="NTF2_like"/>
    <property type="match status" value="1"/>
</dbReference>
<dbReference type="PROSITE" id="PS51257">
    <property type="entry name" value="PROKAR_LIPOPROTEIN"/>
    <property type="match status" value="1"/>
</dbReference>
<proteinExistence type="predicted"/>
<dbReference type="NCBIfam" id="TIGR02246">
    <property type="entry name" value="SgcJ/EcaC family oxidoreductase"/>
    <property type="match status" value="1"/>
</dbReference>
<dbReference type="Gene3D" id="3.10.450.50">
    <property type="match status" value="1"/>
</dbReference>
<name>A0A1F5VEB3_9BACT</name>
<dbReference type="EMBL" id="MFGW01000192">
    <property type="protein sequence ID" value="OGF61588.1"/>
    <property type="molecule type" value="Genomic_DNA"/>
</dbReference>
<evidence type="ECO:0000259" key="1">
    <source>
        <dbReference type="Pfam" id="PF13577"/>
    </source>
</evidence>
<evidence type="ECO:0000313" key="2">
    <source>
        <dbReference type="EMBL" id="OGF61588.1"/>
    </source>
</evidence>
<protein>
    <recommendedName>
        <fullName evidence="1">SnoaL-like domain-containing protein</fullName>
    </recommendedName>
</protein>
<dbReference type="Pfam" id="PF13577">
    <property type="entry name" value="SnoaL_4"/>
    <property type="match status" value="1"/>
</dbReference>
<dbReference type="AlphaFoldDB" id="A0A1F5VEB3"/>
<reference evidence="2 3" key="1">
    <citation type="journal article" date="2016" name="Nat. Commun.">
        <title>Thousands of microbial genomes shed light on interconnected biogeochemical processes in an aquifer system.</title>
        <authorList>
            <person name="Anantharaman K."/>
            <person name="Brown C.T."/>
            <person name="Hug L.A."/>
            <person name="Sharon I."/>
            <person name="Castelle C.J."/>
            <person name="Probst A.J."/>
            <person name="Thomas B.C."/>
            <person name="Singh A."/>
            <person name="Wilkins M.J."/>
            <person name="Karaoz U."/>
            <person name="Brodie E.L."/>
            <person name="Williams K.H."/>
            <person name="Hubbard S.S."/>
            <person name="Banfield J.F."/>
        </authorList>
    </citation>
    <scope>NUCLEOTIDE SEQUENCE [LARGE SCALE GENOMIC DNA]</scope>
</reference>
<dbReference type="InterPro" id="IPR037401">
    <property type="entry name" value="SnoaL-like"/>
</dbReference>
<sequence>MRTNCSVIVFLGFILVACIPAGSQNHDKKQSADIAAIQQVSANLDAAWNRHDAAALSELFLDNADFQWHTGELLSGRKQIEQYFSTIVFKQMPADYRHKTMIQRLRFLEEDVAIGDGTIVVFREGAAENEKPYLSVLFTCVGQKNNGHWRIAAVRLMLVKSE</sequence>
<feature type="domain" description="SnoaL-like" evidence="1">
    <location>
        <begin position="31"/>
        <end position="154"/>
    </location>
</feature>
<dbReference type="InterPro" id="IPR011944">
    <property type="entry name" value="Steroid_delta5-4_isomerase"/>
</dbReference>
<comment type="caution">
    <text evidence="2">The sequence shown here is derived from an EMBL/GenBank/DDBJ whole genome shotgun (WGS) entry which is preliminary data.</text>
</comment>